<dbReference type="InterPro" id="IPR058163">
    <property type="entry name" value="LysR-type_TF_proteobact-type"/>
</dbReference>
<name>A0A9X2C2S1_9BURK</name>
<evidence type="ECO:0000256" key="3">
    <source>
        <dbReference type="ARBA" id="ARBA00023125"/>
    </source>
</evidence>
<dbReference type="PROSITE" id="PS50931">
    <property type="entry name" value="HTH_LYSR"/>
    <property type="match status" value="1"/>
</dbReference>
<evidence type="ECO:0000313" key="7">
    <source>
        <dbReference type="Proteomes" id="UP001139353"/>
    </source>
</evidence>
<dbReference type="AlphaFoldDB" id="A0A9X2C2S1"/>
<reference evidence="6" key="1">
    <citation type="submission" date="2021-11" db="EMBL/GenBank/DDBJ databases">
        <title>BS-T2-15 a new species belonging to the Comamonadaceae family isolated from the soil of a French oak forest.</title>
        <authorList>
            <person name="Mieszkin S."/>
            <person name="Alain K."/>
        </authorList>
    </citation>
    <scope>NUCLEOTIDE SEQUENCE</scope>
    <source>
        <strain evidence="6">BS-T2-15</strain>
    </source>
</reference>
<evidence type="ECO:0000256" key="1">
    <source>
        <dbReference type="ARBA" id="ARBA00009437"/>
    </source>
</evidence>
<dbReference type="InterPro" id="IPR005119">
    <property type="entry name" value="LysR_subst-bd"/>
</dbReference>
<gene>
    <name evidence="6" type="ORF">LPC04_28465</name>
</gene>
<comment type="similarity">
    <text evidence="1">Belongs to the LysR transcriptional regulatory family.</text>
</comment>
<dbReference type="FunFam" id="1.10.10.10:FF:000001">
    <property type="entry name" value="LysR family transcriptional regulator"/>
    <property type="match status" value="1"/>
</dbReference>
<dbReference type="GO" id="GO:0003700">
    <property type="term" value="F:DNA-binding transcription factor activity"/>
    <property type="evidence" value="ECO:0007669"/>
    <property type="project" value="InterPro"/>
</dbReference>
<proteinExistence type="inferred from homology"/>
<dbReference type="SUPFAM" id="SSF46785">
    <property type="entry name" value="Winged helix' DNA-binding domain"/>
    <property type="match status" value="1"/>
</dbReference>
<dbReference type="InterPro" id="IPR036390">
    <property type="entry name" value="WH_DNA-bd_sf"/>
</dbReference>
<dbReference type="Pfam" id="PF03466">
    <property type="entry name" value="LysR_substrate"/>
    <property type="match status" value="1"/>
</dbReference>
<dbReference type="Proteomes" id="UP001139353">
    <property type="component" value="Unassembled WGS sequence"/>
</dbReference>
<keyword evidence="2" id="KW-0805">Transcription regulation</keyword>
<evidence type="ECO:0000259" key="5">
    <source>
        <dbReference type="PROSITE" id="PS50931"/>
    </source>
</evidence>
<evidence type="ECO:0000256" key="2">
    <source>
        <dbReference type="ARBA" id="ARBA00023015"/>
    </source>
</evidence>
<feature type="domain" description="HTH lysR-type" evidence="5">
    <location>
        <begin position="1"/>
        <end position="59"/>
    </location>
</feature>
<dbReference type="GO" id="GO:0006351">
    <property type="term" value="P:DNA-templated transcription"/>
    <property type="evidence" value="ECO:0007669"/>
    <property type="project" value="TreeGrafter"/>
</dbReference>
<dbReference type="GO" id="GO:0043565">
    <property type="term" value="F:sequence-specific DNA binding"/>
    <property type="evidence" value="ECO:0007669"/>
    <property type="project" value="TreeGrafter"/>
</dbReference>
<organism evidence="6 7">
    <name type="scientific">Scleromatobacter humisilvae</name>
    <dbReference type="NCBI Taxonomy" id="2897159"/>
    <lineage>
        <taxon>Bacteria</taxon>
        <taxon>Pseudomonadati</taxon>
        <taxon>Pseudomonadota</taxon>
        <taxon>Betaproteobacteria</taxon>
        <taxon>Burkholderiales</taxon>
        <taxon>Sphaerotilaceae</taxon>
        <taxon>Scleromatobacter</taxon>
    </lineage>
</organism>
<keyword evidence="3" id="KW-0238">DNA-binding</keyword>
<dbReference type="PANTHER" id="PTHR30537">
    <property type="entry name" value="HTH-TYPE TRANSCRIPTIONAL REGULATOR"/>
    <property type="match status" value="1"/>
</dbReference>
<dbReference type="Pfam" id="PF00126">
    <property type="entry name" value="HTH_1"/>
    <property type="match status" value="1"/>
</dbReference>
<evidence type="ECO:0000256" key="4">
    <source>
        <dbReference type="ARBA" id="ARBA00023163"/>
    </source>
</evidence>
<dbReference type="RefSeq" id="WP_275685723.1">
    <property type="nucleotide sequence ID" value="NZ_JAJLJH010000018.1"/>
</dbReference>
<comment type="caution">
    <text evidence="6">The sequence shown here is derived from an EMBL/GenBank/DDBJ whole genome shotgun (WGS) entry which is preliminary data.</text>
</comment>
<protein>
    <submittedName>
        <fullName evidence="6">LysR family transcriptional regulator</fullName>
    </submittedName>
</protein>
<dbReference type="EMBL" id="JAJLJH010000018">
    <property type="protein sequence ID" value="MCK9689672.1"/>
    <property type="molecule type" value="Genomic_DNA"/>
</dbReference>
<keyword evidence="7" id="KW-1185">Reference proteome</keyword>
<keyword evidence="4" id="KW-0804">Transcription</keyword>
<accession>A0A9X2C2S1</accession>
<dbReference type="Gene3D" id="3.40.190.290">
    <property type="match status" value="1"/>
</dbReference>
<dbReference type="SUPFAM" id="SSF53850">
    <property type="entry name" value="Periplasmic binding protein-like II"/>
    <property type="match status" value="1"/>
</dbReference>
<dbReference type="Gene3D" id="1.10.10.10">
    <property type="entry name" value="Winged helix-like DNA-binding domain superfamily/Winged helix DNA-binding domain"/>
    <property type="match status" value="1"/>
</dbReference>
<dbReference type="InterPro" id="IPR036388">
    <property type="entry name" value="WH-like_DNA-bd_sf"/>
</dbReference>
<dbReference type="PANTHER" id="PTHR30537:SF5">
    <property type="entry name" value="HTH-TYPE TRANSCRIPTIONAL ACTIVATOR TTDR-RELATED"/>
    <property type="match status" value="1"/>
</dbReference>
<dbReference type="InterPro" id="IPR000847">
    <property type="entry name" value="LysR_HTH_N"/>
</dbReference>
<evidence type="ECO:0000313" key="6">
    <source>
        <dbReference type="EMBL" id="MCK9689672.1"/>
    </source>
</evidence>
<sequence length="295" mass="32066">MDKLRAMKTFVQIADDGSLTAAAGALGMSLPAVVRSLAALEAELGARLFQRTTRRLALTHEGLQYLARSRDILAAVAEADASLADETQAPRGRLTVTAPVLLGQRVVADFVTRFVGANPRIRCSVQLLDRYVDLVDEGVDVGIRIGALEDSSLVALRLGEVRQVVVASPQFLRRTGTPKHPAELRTRPCVRLAGPARPGWPFHDSGRRLHVAVDGPLDFNHAGAALLACEQGAGFGQFFSYQVQDALRDKRLRIVLADFESPPQPVSIVYPHARLLPARTRAFIEAAKRELAPLF</sequence>